<keyword evidence="3" id="KW-0805">Transcription regulation</keyword>
<evidence type="ECO:0000256" key="6">
    <source>
        <dbReference type="ARBA" id="ARBA00023242"/>
    </source>
</evidence>
<evidence type="ECO:0000313" key="10">
    <source>
        <dbReference type="Proteomes" id="UP000785200"/>
    </source>
</evidence>
<evidence type="ECO:0000256" key="1">
    <source>
        <dbReference type="ARBA" id="ARBA00004123"/>
    </source>
</evidence>
<keyword evidence="4" id="KW-0238">DNA-binding</keyword>
<dbReference type="EMBL" id="VNKQ01000010">
    <property type="protein sequence ID" value="KAG0648567.1"/>
    <property type="molecule type" value="Genomic_DNA"/>
</dbReference>
<keyword evidence="6" id="KW-0539">Nucleus</keyword>
<evidence type="ECO:0000256" key="4">
    <source>
        <dbReference type="ARBA" id="ARBA00023125"/>
    </source>
</evidence>
<feature type="compositionally biased region" description="Polar residues" evidence="8">
    <location>
        <begin position="208"/>
        <end position="221"/>
    </location>
</feature>
<gene>
    <name evidence="9" type="ORF">D0Z07_5398</name>
</gene>
<evidence type="ECO:0000256" key="3">
    <source>
        <dbReference type="ARBA" id="ARBA00023015"/>
    </source>
</evidence>
<feature type="compositionally biased region" description="Polar residues" evidence="8">
    <location>
        <begin position="121"/>
        <end position="139"/>
    </location>
</feature>
<organism evidence="9 10">
    <name type="scientific">Hyphodiscus hymeniophilus</name>
    <dbReference type="NCBI Taxonomy" id="353542"/>
    <lineage>
        <taxon>Eukaryota</taxon>
        <taxon>Fungi</taxon>
        <taxon>Dikarya</taxon>
        <taxon>Ascomycota</taxon>
        <taxon>Pezizomycotina</taxon>
        <taxon>Leotiomycetes</taxon>
        <taxon>Helotiales</taxon>
        <taxon>Hyphodiscaceae</taxon>
        <taxon>Hyphodiscus</taxon>
    </lineage>
</organism>
<dbReference type="GO" id="GO:0001228">
    <property type="term" value="F:DNA-binding transcription activator activity, RNA polymerase II-specific"/>
    <property type="evidence" value="ECO:0007669"/>
    <property type="project" value="TreeGrafter"/>
</dbReference>
<dbReference type="OrthoDB" id="5218140at2759"/>
<evidence type="ECO:0000256" key="8">
    <source>
        <dbReference type="SAM" id="MobiDB-lite"/>
    </source>
</evidence>
<keyword evidence="7" id="KW-0175">Coiled coil</keyword>
<feature type="region of interest" description="Disordered" evidence="8">
    <location>
        <begin position="27"/>
        <end position="50"/>
    </location>
</feature>
<dbReference type="InterPro" id="IPR046347">
    <property type="entry name" value="bZIP_sf"/>
</dbReference>
<evidence type="ECO:0000313" key="9">
    <source>
        <dbReference type="EMBL" id="KAG0648567.1"/>
    </source>
</evidence>
<sequence>MLLSPTNSDSYIQLRDSVLARYLHGANRPMIGKDGNSPESKAKSQKEHRRAQVRKAQILSEHRQRKENLIKHLEEDVINLREMISTVESDTLGLKQENACLKSTLSKSNIPATTVPLPNLQPIQQRHSPSGVPTNFQSPQREIRNSNAEFDSLQQSNWPSNSSSSNVSVTFDEFIEKSVLQVSPHGSFDNDVVSNAPEVLNLPASTFSQHPRTAASSNDSLQKPLPHLPGQSAPSASSSKPDISTAAINFILAKLTDFMNRLEHPCRTHFDPHPHVFDPTGEPTGHELMASTLLYSHAPEYKFQDYDSMSWTAPSLELSTLWEMSQSLPKADFEITPVQAWFKLSQNYDAEQVLRNLEGLKRGISKLVACFEFGAVMDEQKFWNVVKDVMLDVMTD</sequence>
<evidence type="ECO:0000256" key="7">
    <source>
        <dbReference type="SAM" id="Coils"/>
    </source>
</evidence>
<name>A0A9P7AWN1_9HELO</name>
<proteinExistence type="inferred from homology"/>
<feature type="coiled-coil region" evidence="7">
    <location>
        <begin position="56"/>
        <end position="90"/>
    </location>
</feature>
<dbReference type="GO" id="GO:0090575">
    <property type="term" value="C:RNA polymerase II transcription regulator complex"/>
    <property type="evidence" value="ECO:0007669"/>
    <property type="project" value="TreeGrafter"/>
</dbReference>
<evidence type="ECO:0000256" key="2">
    <source>
        <dbReference type="ARBA" id="ARBA00007163"/>
    </source>
</evidence>
<feature type="region of interest" description="Disordered" evidence="8">
    <location>
        <begin position="116"/>
        <end position="139"/>
    </location>
</feature>
<accession>A0A9P7AWN1</accession>
<dbReference type="PANTHER" id="PTHR40621">
    <property type="entry name" value="TRANSCRIPTION FACTOR KAPC-RELATED"/>
    <property type="match status" value="1"/>
</dbReference>
<dbReference type="Gene3D" id="1.20.5.170">
    <property type="match status" value="1"/>
</dbReference>
<dbReference type="InterPro" id="IPR050936">
    <property type="entry name" value="AP-1-like"/>
</dbReference>
<comment type="similarity">
    <text evidence="2">Belongs to the bZIP family.</text>
</comment>
<keyword evidence="5" id="KW-0804">Transcription</keyword>
<reference evidence="9" key="1">
    <citation type="submission" date="2019-07" db="EMBL/GenBank/DDBJ databases">
        <title>Hyphodiscus hymeniophilus genome sequencing and assembly.</title>
        <authorList>
            <person name="Kramer G."/>
            <person name="Nodwell J."/>
        </authorList>
    </citation>
    <scope>NUCLEOTIDE SEQUENCE</scope>
    <source>
        <strain evidence="9">ATCC 34498</strain>
    </source>
</reference>
<protein>
    <submittedName>
        <fullName evidence="9">Uncharacterized protein</fullName>
    </submittedName>
</protein>
<evidence type="ECO:0000256" key="5">
    <source>
        <dbReference type="ARBA" id="ARBA00023163"/>
    </source>
</evidence>
<dbReference type="PANTHER" id="PTHR40621:SF11">
    <property type="entry name" value="TRANSCRIPTION FACTOR KAPC-RELATED"/>
    <property type="match status" value="1"/>
</dbReference>
<dbReference type="CDD" id="cd14688">
    <property type="entry name" value="bZIP_YAP"/>
    <property type="match status" value="1"/>
</dbReference>
<dbReference type="SUPFAM" id="SSF57959">
    <property type="entry name" value="Leucine zipper domain"/>
    <property type="match status" value="1"/>
</dbReference>
<dbReference type="AlphaFoldDB" id="A0A9P7AWN1"/>
<dbReference type="Proteomes" id="UP000785200">
    <property type="component" value="Unassembled WGS sequence"/>
</dbReference>
<keyword evidence="10" id="KW-1185">Reference proteome</keyword>
<dbReference type="GO" id="GO:0000976">
    <property type="term" value="F:transcription cis-regulatory region binding"/>
    <property type="evidence" value="ECO:0007669"/>
    <property type="project" value="InterPro"/>
</dbReference>
<comment type="subcellular location">
    <subcellularLocation>
        <location evidence="1">Nucleus</location>
    </subcellularLocation>
</comment>
<feature type="region of interest" description="Disordered" evidence="8">
    <location>
        <begin position="208"/>
        <end position="241"/>
    </location>
</feature>
<feature type="compositionally biased region" description="Polar residues" evidence="8">
    <location>
        <begin position="232"/>
        <end position="241"/>
    </location>
</feature>
<comment type="caution">
    <text evidence="9">The sequence shown here is derived from an EMBL/GenBank/DDBJ whole genome shotgun (WGS) entry which is preliminary data.</text>
</comment>